<evidence type="ECO:0000256" key="1">
    <source>
        <dbReference type="ARBA" id="ARBA00001050"/>
    </source>
</evidence>
<gene>
    <name evidence="10" type="primary">prpB</name>
    <name evidence="10" type="ORF">Mal52_23060</name>
</gene>
<dbReference type="FunFam" id="3.20.20.60:FF:000009">
    <property type="entry name" value="2-methylisocitrate lyase"/>
    <property type="match status" value="1"/>
</dbReference>
<evidence type="ECO:0000256" key="9">
    <source>
        <dbReference type="RuleBase" id="RU361121"/>
    </source>
</evidence>
<proteinExistence type="inferred from homology"/>
<dbReference type="Proteomes" id="UP000319383">
    <property type="component" value="Chromosome"/>
</dbReference>
<dbReference type="UniPathway" id="UPA00946"/>
<keyword evidence="11" id="KW-1185">Reference proteome</keyword>
<dbReference type="GO" id="GO:0046421">
    <property type="term" value="F:methylisocitrate lyase activity"/>
    <property type="evidence" value="ECO:0007669"/>
    <property type="project" value="UniProtKB-EC"/>
</dbReference>
<evidence type="ECO:0000313" key="11">
    <source>
        <dbReference type="Proteomes" id="UP000319383"/>
    </source>
</evidence>
<dbReference type="CDD" id="cd00377">
    <property type="entry name" value="ICL_PEPM"/>
    <property type="match status" value="1"/>
</dbReference>
<dbReference type="GO" id="GO:0019629">
    <property type="term" value="P:propionate catabolic process, 2-methylcitrate cycle"/>
    <property type="evidence" value="ECO:0007669"/>
    <property type="project" value="InterPro"/>
</dbReference>
<comment type="similarity">
    <text evidence="3 9">Belongs to the isocitrate lyase/PEP mutase superfamily. Methylisocitrate lyase family.</text>
</comment>
<dbReference type="InterPro" id="IPR012695">
    <property type="entry name" value="PrpB"/>
</dbReference>
<dbReference type="KEGG" id="sdyn:Mal52_23060"/>
<keyword evidence="4" id="KW-0479">Metal-binding</keyword>
<evidence type="ECO:0000256" key="5">
    <source>
        <dbReference type="ARBA" id="ARBA00022842"/>
    </source>
</evidence>
<evidence type="ECO:0000256" key="6">
    <source>
        <dbReference type="ARBA" id="ARBA00023239"/>
    </source>
</evidence>
<comment type="function">
    <text evidence="8">Involved in the catabolism of short chain fatty acids (SCFA) via the 2-methylcitrate cycle I (propionate degradation route). Catalyzes the thermodynamically favored C-C bond cleavage of (2R,3S)-2-methylisocitrate to yield pyruvate and succinate via an alpha-carboxy-carbanion intermediate.</text>
</comment>
<protein>
    <recommendedName>
        <fullName evidence="9">Methylisocitrate lyase</fullName>
        <ecNumber evidence="9">4.1.3.30</ecNumber>
    </recommendedName>
</protein>
<dbReference type="InterPro" id="IPR040442">
    <property type="entry name" value="Pyrv_kinase-like_dom_sf"/>
</dbReference>
<evidence type="ECO:0000256" key="4">
    <source>
        <dbReference type="ARBA" id="ARBA00022723"/>
    </source>
</evidence>
<keyword evidence="6 9" id="KW-0456">Lyase</keyword>
<dbReference type="AlphaFoldDB" id="A0A517ZMW7"/>
<evidence type="ECO:0000313" key="10">
    <source>
        <dbReference type="EMBL" id="QDU43829.1"/>
    </source>
</evidence>
<dbReference type="PANTHER" id="PTHR42905:SF5">
    <property type="entry name" value="CARBOXYVINYL-CARBOXYPHOSPHONATE PHOSPHORYLMUTASE, CHLOROPLASTIC"/>
    <property type="match status" value="1"/>
</dbReference>
<dbReference type="InterPro" id="IPR039556">
    <property type="entry name" value="ICL/PEPM"/>
</dbReference>
<organism evidence="10 11">
    <name type="scientific">Symmachiella dynata</name>
    <dbReference type="NCBI Taxonomy" id="2527995"/>
    <lineage>
        <taxon>Bacteria</taxon>
        <taxon>Pseudomonadati</taxon>
        <taxon>Planctomycetota</taxon>
        <taxon>Planctomycetia</taxon>
        <taxon>Planctomycetales</taxon>
        <taxon>Planctomycetaceae</taxon>
        <taxon>Symmachiella</taxon>
    </lineage>
</organism>
<comment type="subunit">
    <text evidence="7">Homotetramer; dimer of dimers.</text>
</comment>
<dbReference type="NCBIfam" id="TIGR02317">
    <property type="entry name" value="prpB"/>
    <property type="match status" value="1"/>
</dbReference>
<dbReference type="Gene3D" id="3.20.20.60">
    <property type="entry name" value="Phosphoenolpyruvate-binding domains"/>
    <property type="match status" value="1"/>
</dbReference>
<dbReference type="EMBL" id="CP036276">
    <property type="protein sequence ID" value="QDU43829.1"/>
    <property type="molecule type" value="Genomic_DNA"/>
</dbReference>
<accession>A0A517ZMW7</accession>
<reference evidence="10 11" key="1">
    <citation type="submission" date="2019-02" db="EMBL/GenBank/DDBJ databases">
        <title>Deep-cultivation of Planctomycetes and their phenomic and genomic characterization uncovers novel biology.</title>
        <authorList>
            <person name="Wiegand S."/>
            <person name="Jogler M."/>
            <person name="Boedeker C."/>
            <person name="Pinto D."/>
            <person name="Vollmers J."/>
            <person name="Rivas-Marin E."/>
            <person name="Kohn T."/>
            <person name="Peeters S.H."/>
            <person name="Heuer A."/>
            <person name="Rast P."/>
            <person name="Oberbeckmann S."/>
            <person name="Bunk B."/>
            <person name="Jeske O."/>
            <person name="Meyerdierks A."/>
            <person name="Storesund J.E."/>
            <person name="Kallscheuer N."/>
            <person name="Luecker S."/>
            <person name="Lage O.M."/>
            <person name="Pohl T."/>
            <person name="Merkel B.J."/>
            <person name="Hornburger P."/>
            <person name="Mueller R.-W."/>
            <person name="Bruemmer F."/>
            <person name="Labrenz M."/>
            <person name="Spormann A.M."/>
            <person name="Op den Camp H."/>
            <person name="Overmann J."/>
            <person name="Amann R."/>
            <person name="Jetten M.S.M."/>
            <person name="Mascher T."/>
            <person name="Medema M.H."/>
            <person name="Devos D.P."/>
            <person name="Kaster A.-K."/>
            <person name="Ovreas L."/>
            <person name="Rohde M."/>
            <person name="Galperin M.Y."/>
            <person name="Jogler C."/>
        </authorList>
    </citation>
    <scope>NUCLEOTIDE SEQUENCE [LARGE SCALE GENOMIC DNA]</scope>
    <source>
        <strain evidence="10 11">Mal52</strain>
    </source>
</reference>
<keyword evidence="5" id="KW-0460">Magnesium</keyword>
<dbReference type="EC" id="4.1.3.30" evidence="9"/>
<sequence length="293" mass="31526">MTTTPGARFRQAYENSPIMIPGVFNALVARMAQQAGFAAAYQSGAALSAGLAAVPDVGLISLTEFVDQGRYLAQAVDIPVISDADTGFGEALSVERTVHCFESAGIAGIHLEDQQLPKRCGHLSGKTLVSEREMAGKIKAAAAARNDPSFVLIARTDARATEGFDAAVSRARAYVEAGADMIFPEALQTPEEFAQFAEAVEVPLMANMTEFGKSPLLSFTELSQIGYRAVLFPVSMFRIAMNAVESGLRELAAEGTQQGLLDRMQTRAKLYELLEYEGYDQRDRSYFGGSATE</sequence>
<dbReference type="Pfam" id="PF13714">
    <property type="entry name" value="PEP_mutase"/>
    <property type="match status" value="1"/>
</dbReference>
<dbReference type="InterPro" id="IPR015813">
    <property type="entry name" value="Pyrv/PenolPyrv_kinase-like_dom"/>
</dbReference>
<dbReference type="GO" id="GO:0046872">
    <property type="term" value="F:metal ion binding"/>
    <property type="evidence" value="ECO:0007669"/>
    <property type="project" value="UniProtKB-KW"/>
</dbReference>
<dbReference type="RefSeq" id="WP_145376120.1">
    <property type="nucleotide sequence ID" value="NZ_CP036276.1"/>
</dbReference>
<dbReference type="PANTHER" id="PTHR42905">
    <property type="entry name" value="PHOSPHOENOLPYRUVATE CARBOXYLASE"/>
    <property type="match status" value="1"/>
</dbReference>
<comment type="function">
    <text evidence="9">Catalyzes the thermodynamically favored C-C bond cleavage of (2R,3S)-2-methylisocitrate to yield pyruvate and succinate.</text>
</comment>
<name>A0A517ZMW7_9PLAN</name>
<dbReference type="InterPro" id="IPR018523">
    <property type="entry name" value="Isocitrate_lyase_ph_CS"/>
</dbReference>
<evidence type="ECO:0000256" key="2">
    <source>
        <dbReference type="ARBA" id="ARBA00001946"/>
    </source>
</evidence>
<dbReference type="SUPFAM" id="SSF51621">
    <property type="entry name" value="Phosphoenolpyruvate/pyruvate domain"/>
    <property type="match status" value="1"/>
</dbReference>
<evidence type="ECO:0000256" key="8">
    <source>
        <dbReference type="ARBA" id="ARBA00057039"/>
    </source>
</evidence>
<evidence type="ECO:0000256" key="3">
    <source>
        <dbReference type="ARBA" id="ARBA00009282"/>
    </source>
</evidence>
<comment type="cofactor">
    <cofactor evidence="2">
        <name>Mg(2+)</name>
        <dbReference type="ChEBI" id="CHEBI:18420"/>
    </cofactor>
</comment>
<comment type="pathway">
    <text evidence="9">Organic acid metabolism; propanoate degradation.</text>
</comment>
<comment type="catalytic activity">
    <reaction evidence="1 9">
        <text>(2S,3R)-3-hydroxybutane-1,2,3-tricarboxylate = pyruvate + succinate</text>
        <dbReference type="Rhea" id="RHEA:16809"/>
        <dbReference type="ChEBI" id="CHEBI:15361"/>
        <dbReference type="ChEBI" id="CHEBI:30031"/>
        <dbReference type="ChEBI" id="CHEBI:57429"/>
        <dbReference type="EC" id="4.1.3.30"/>
    </reaction>
</comment>
<evidence type="ECO:0000256" key="7">
    <source>
        <dbReference type="ARBA" id="ARBA00044762"/>
    </source>
</evidence>
<dbReference type="PROSITE" id="PS00161">
    <property type="entry name" value="ISOCITRATE_LYASE"/>
    <property type="match status" value="1"/>
</dbReference>